<reference evidence="1 2" key="1">
    <citation type="submission" date="2015-06" db="EMBL/GenBank/DDBJ databases">
        <authorList>
            <person name="Zeng Y."/>
            <person name="Huang Y."/>
        </authorList>
    </citation>
    <scope>NUCLEOTIDE SEQUENCE [LARGE SCALE GENOMIC DNA]</scope>
    <source>
        <strain evidence="1 2">PQ-2</strain>
    </source>
</reference>
<accession>A0A0G3XDG2</accession>
<name>A0A0G3XDG2_9SPHN</name>
<dbReference type="KEGG" id="cna:AB433_05610"/>
<proteinExistence type="predicted"/>
<dbReference type="Proteomes" id="UP000035287">
    <property type="component" value="Chromosome"/>
</dbReference>
<dbReference type="Pfam" id="PF07238">
    <property type="entry name" value="PilZ"/>
    <property type="match status" value="1"/>
</dbReference>
<evidence type="ECO:0000313" key="1">
    <source>
        <dbReference type="EMBL" id="AKM09570.1"/>
    </source>
</evidence>
<dbReference type="RefSeq" id="WP_047820258.1">
    <property type="nucleotide sequence ID" value="NZ_CP011770.1"/>
</dbReference>
<dbReference type="AlphaFoldDB" id="A0A0G3XDG2"/>
<gene>
    <name evidence="1" type="ORF">AB433_05610</name>
</gene>
<sequence>MIHSRIRARTEEAERRWQVRRDVQIHTSARSASDGPDESDGYAARIRNLSENGMLVESDAPLGPRDSFEIDIPEFGPCPAEVVWTKGDLKGCRFFAPLPKSVVSAAVLRSPVEEADAALYEQLRQTRMIIDDEERRHLPHALSVPAMALILAAEIAVIVYLVAVG</sequence>
<evidence type="ECO:0000313" key="2">
    <source>
        <dbReference type="Proteomes" id="UP000035287"/>
    </source>
</evidence>
<dbReference type="InterPro" id="IPR009875">
    <property type="entry name" value="PilZ_domain"/>
</dbReference>
<dbReference type="PATRIC" id="fig|1348774.3.peg.1178"/>
<keyword evidence="2" id="KW-1185">Reference proteome</keyword>
<dbReference type="SUPFAM" id="SSF141371">
    <property type="entry name" value="PilZ domain-like"/>
    <property type="match status" value="1"/>
</dbReference>
<dbReference type="STRING" id="1348774.AB433_05610"/>
<organism evidence="1 2">
    <name type="scientific">Croceicoccus naphthovorans</name>
    <dbReference type="NCBI Taxonomy" id="1348774"/>
    <lineage>
        <taxon>Bacteria</taxon>
        <taxon>Pseudomonadati</taxon>
        <taxon>Pseudomonadota</taxon>
        <taxon>Alphaproteobacteria</taxon>
        <taxon>Sphingomonadales</taxon>
        <taxon>Erythrobacteraceae</taxon>
        <taxon>Croceicoccus</taxon>
    </lineage>
</organism>
<dbReference type="EMBL" id="CP011770">
    <property type="protein sequence ID" value="AKM09570.1"/>
    <property type="molecule type" value="Genomic_DNA"/>
</dbReference>
<dbReference type="GO" id="GO:0035438">
    <property type="term" value="F:cyclic-di-GMP binding"/>
    <property type="evidence" value="ECO:0007669"/>
    <property type="project" value="InterPro"/>
</dbReference>
<protein>
    <submittedName>
        <fullName evidence="1">Uncharacterized protein</fullName>
    </submittedName>
</protein>
<dbReference type="OrthoDB" id="9795572at2"/>